<comment type="caution">
    <text evidence="1">The sequence shown here is derived from an EMBL/GenBank/DDBJ whole genome shotgun (WGS) entry which is preliminary data.</text>
</comment>
<evidence type="ECO:0000313" key="1">
    <source>
        <dbReference type="EMBL" id="KAK7093014.1"/>
    </source>
</evidence>
<reference evidence="1 2" key="1">
    <citation type="submission" date="2024-02" db="EMBL/GenBank/DDBJ databases">
        <title>Chromosome-scale genome assembly of the rough periwinkle Littorina saxatilis.</title>
        <authorList>
            <person name="De Jode A."/>
            <person name="Faria R."/>
            <person name="Formenti G."/>
            <person name="Sims Y."/>
            <person name="Smith T.P."/>
            <person name="Tracey A."/>
            <person name="Wood J.M.D."/>
            <person name="Zagrodzka Z.B."/>
            <person name="Johannesson K."/>
            <person name="Butlin R.K."/>
            <person name="Leder E.H."/>
        </authorList>
    </citation>
    <scope>NUCLEOTIDE SEQUENCE [LARGE SCALE GENOMIC DNA]</scope>
    <source>
        <strain evidence="1">Snail1</strain>
        <tissue evidence="1">Muscle</tissue>
    </source>
</reference>
<gene>
    <name evidence="1" type="ORF">V1264_008675</name>
</gene>
<keyword evidence="2" id="KW-1185">Reference proteome</keyword>
<evidence type="ECO:0000313" key="2">
    <source>
        <dbReference type="Proteomes" id="UP001374579"/>
    </source>
</evidence>
<dbReference type="Proteomes" id="UP001374579">
    <property type="component" value="Unassembled WGS sequence"/>
</dbReference>
<dbReference type="AlphaFoldDB" id="A0AAN9AU12"/>
<dbReference type="PANTHER" id="PTHR46601:SF1">
    <property type="entry name" value="ADF-H DOMAIN-CONTAINING PROTEIN"/>
    <property type="match status" value="1"/>
</dbReference>
<dbReference type="PANTHER" id="PTHR46601">
    <property type="entry name" value="ULP_PROTEASE DOMAIN-CONTAINING PROTEIN"/>
    <property type="match status" value="1"/>
</dbReference>
<protein>
    <submittedName>
        <fullName evidence="1">Uncharacterized protein</fullName>
    </submittedName>
</protein>
<dbReference type="EMBL" id="JBAMIC010000021">
    <property type="protein sequence ID" value="KAK7093014.1"/>
    <property type="molecule type" value="Genomic_DNA"/>
</dbReference>
<name>A0AAN9AU12_9CAEN</name>
<organism evidence="1 2">
    <name type="scientific">Littorina saxatilis</name>
    <dbReference type="NCBI Taxonomy" id="31220"/>
    <lineage>
        <taxon>Eukaryota</taxon>
        <taxon>Metazoa</taxon>
        <taxon>Spiralia</taxon>
        <taxon>Lophotrochozoa</taxon>
        <taxon>Mollusca</taxon>
        <taxon>Gastropoda</taxon>
        <taxon>Caenogastropoda</taxon>
        <taxon>Littorinimorpha</taxon>
        <taxon>Littorinoidea</taxon>
        <taxon>Littorinidae</taxon>
        <taxon>Littorina</taxon>
    </lineage>
</organism>
<proteinExistence type="predicted"/>
<sequence length="204" mass="22938">MVLDFAENYTCTYQNEVQAAHWHKSSVTLHPIVTYYACPKGCGEAVTESLAFVSNNTVHDFNAVHHFTKMAVEHLTGTRGLCLQRIITWTDGCASQYKSKGPFADISHVFQDYMKLPLSAIILVHVMGRAPQTARAQSSKATPSMTQRLAELTSRLQRICTTIARRLHSTSSHMMRISAITSCALFSGWQREKFFDREAAKSRH</sequence>
<accession>A0AAN9AU12</accession>